<organism evidence="15 16">
    <name type="scientific">Perilla frutescens var. hirtella</name>
    <name type="common">Perilla citriodora</name>
    <name type="synonym">Perilla setoyensis</name>
    <dbReference type="NCBI Taxonomy" id="608512"/>
    <lineage>
        <taxon>Eukaryota</taxon>
        <taxon>Viridiplantae</taxon>
        <taxon>Streptophyta</taxon>
        <taxon>Embryophyta</taxon>
        <taxon>Tracheophyta</taxon>
        <taxon>Spermatophyta</taxon>
        <taxon>Magnoliopsida</taxon>
        <taxon>eudicotyledons</taxon>
        <taxon>Gunneridae</taxon>
        <taxon>Pentapetalae</taxon>
        <taxon>asterids</taxon>
        <taxon>lamiids</taxon>
        <taxon>Lamiales</taxon>
        <taxon>Lamiaceae</taxon>
        <taxon>Nepetoideae</taxon>
        <taxon>Elsholtzieae</taxon>
        <taxon>Perilla</taxon>
    </lineage>
</organism>
<comment type="caution">
    <text evidence="15">The sequence shown here is derived from an EMBL/GenBank/DDBJ whole genome shotgun (WGS) entry which is preliminary data.</text>
</comment>
<dbReference type="PROSITE" id="PS00503">
    <property type="entry name" value="PECTINESTERASE_2"/>
    <property type="match status" value="1"/>
</dbReference>
<dbReference type="Pfam" id="PF01095">
    <property type="entry name" value="Pectinesterase"/>
    <property type="match status" value="1"/>
</dbReference>
<evidence type="ECO:0000256" key="9">
    <source>
        <dbReference type="ARBA" id="ARBA00023180"/>
    </source>
</evidence>
<evidence type="ECO:0000313" key="16">
    <source>
        <dbReference type="Proteomes" id="UP001190926"/>
    </source>
</evidence>
<dbReference type="InterPro" id="IPR033131">
    <property type="entry name" value="Pectinesterase_Asp_AS"/>
</dbReference>
<evidence type="ECO:0000256" key="12">
    <source>
        <dbReference type="PROSITE-ProRule" id="PRU10040"/>
    </source>
</evidence>
<dbReference type="Gene3D" id="2.160.20.10">
    <property type="entry name" value="Single-stranded right-handed beta-helix, Pectin lyase-like"/>
    <property type="match status" value="1"/>
</dbReference>
<evidence type="ECO:0000256" key="11">
    <source>
        <dbReference type="ARBA" id="ARBA00057335"/>
    </source>
</evidence>
<dbReference type="InterPro" id="IPR011050">
    <property type="entry name" value="Pectin_lyase_fold/virulence"/>
</dbReference>
<dbReference type="GO" id="GO:0045490">
    <property type="term" value="P:pectin catabolic process"/>
    <property type="evidence" value="ECO:0007669"/>
    <property type="project" value="UniProtKB-UniRule"/>
</dbReference>
<evidence type="ECO:0000259" key="14">
    <source>
        <dbReference type="Pfam" id="PF01095"/>
    </source>
</evidence>
<feature type="domain" description="Pectinesterase catalytic" evidence="14">
    <location>
        <begin position="16"/>
        <end position="302"/>
    </location>
</feature>
<keyword evidence="7 13" id="KW-0378">Hydrolase</keyword>
<evidence type="ECO:0000256" key="5">
    <source>
        <dbReference type="ARBA" id="ARBA00022512"/>
    </source>
</evidence>
<keyword evidence="8 13" id="KW-0063">Aspartyl esterase</keyword>
<dbReference type="EMBL" id="SDAM02029401">
    <property type="protein sequence ID" value="KAH6757273.1"/>
    <property type="molecule type" value="Genomic_DNA"/>
</dbReference>
<reference evidence="15 16" key="1">
    <citation type="journal article" date="2021" name="Nat. Commun.">
        <title>Incipient diploidization of the medicinal plant Perilla within 10,000 years.</title>
        <authorList>
            <person name="Zhang Y."/>
            <person name="Shen Q."/>
            <person name="Leng L."/>
            <person name="Zhang D."/>
            <person name="Chen S."/>
            <person name="Shi Y."/>
            <person name="Ning Z."/>
            <person name="Chen S."/>
        </authorList>
    </citation>
    <scope>NUCLEOTIDE SEQUENCE [LARGE SCALE GENOMIC DNA]</scope>
    <source>
        <strain evidence="16">cv. PC099</strain>
    </source>
</reference>
<keyword evidence="16" id="KW-1185">Reference proteome</keyword>
<comment type="similarity">
    <text evidence="3">Belongs to the pectinesterase family.</text>
</comment>
<evidence type="ECO:0000256" key="4">
    <source>
        <dbReference type="ARBA" id="ARBA00013229"/>
    </source>
</evidence>
<evidence type="ECO:0000256" key="1">
    <source>
        <dbReference type="ARBA" id="ARBA00004191"/>
    </source>
</evidence>
<keyword evidence="13" id="KW-0961">Cell wall biogenesis/degradation</keyword>
<evidence type="ECO:0000256" key="13">
    <source>
        <dbReference type="RuleBase" id="RU000589"/>
    </source>
</evidence>
<keyword evidence="6 13" id="KW-0964">Secreted</keyword>
<evidence type="ECO:0000256" key="7">
    <source>
        <dbReference type="ARBA" id="ARBA00022801"/>
    </source>
</evidence>
<protein>
    <recommendedName>
        <fullName evidence="4 13">Pectinesterase</fullName>
        <ecNumber evidence="4 13">3.1.1.11</ecNumber>
    </recommendedName>
</protein>
<dbReference type="AlphaFoldDB" id="A0AAD4IQH4"/>
<keyword evidence="5 13" id="KW-0134">Cell wall</keyword>
<comment type="subcellular location">
    <subcellularLocation>
        <location evidence="1 13">Secreted</location>
        <location evidence="1 13">Cell wall</location>
    </subcellularLocation>
</comment>
<dbReference type="PANTHER" id="PTHR31321:SF76">
    <property type="entry name" value="PECTINESTERASE 10-RELATED"/>
    <property type="match status" value="1"/>
</dbReference>
<dbReference type="GO" id="GO:0030599">
    <property type="term" value="F:pectinesterase activity"/>
    <property type="evidence" value="ECO:0007669"/>
    <property type="project" value="UniProtKB-UniRule"/>
</dbReference>
<evidence type="ECO:0000256" key="10">
    <source>
        <dbReference type="ARBA" id="ARBA00047928"/>
    </source>
</evidence>
<dbReference type="PROSITE" id="PS00800">
    <property type="entry name" value="PECTINESTERASE_1"/>
    <property type="match status" value="1"/>
</dbReference>
<evidence type="ECO:0000256" key="6">
    <source>
        <dbReference type="ARBA" id="ARBA00022525"/>
    </source>
</evidence>
<evidence type="ECO:0000313" key="15">
    <source>
        <dbReference type="EMBL" id="KAH6757273.1"/>
    </source>
</evidence>
<comment type="pathway">
    <text evidence="2 13">Glycan metabolism; pectin degradation; 2-dehydro-3-deoxy-D-gluconate from pectin: step 1/5.</text>
</comment>
<dbReference type="InterPro" id="IPR018040">
    <property type="entry name" value="Pectinesterase_Tyr_AS"/>
</dbReference>
<dbReference type="SUPFAM" id="SSF51126">
    <property type="entry name" value="Pectin lyase-like"/>
    <property type="match status" value="1"/>
</dbReference>
<dbReference type="GO" id="GO:0016829">
    <property type="term" value="F:lyase activity"/>
    <property type="evidence" value="ECO:0007669"/>
    <property type="project" value="UniProtKB-KW"/>
</dbReference>
<dbReference type="EC" id="3.1.1.11" evidence="4 13"/>
<feature type="active site" evidence="12">
    <location>
        <position position="167"/>
    </location>
</feature>
<evidence type="ECO:0000256" key="3">
    <source>
        <dbReference type="ARBA" id="ARBA00008891"/>
    </source>
</evidence>
<dbReference type="InterPro" id="IPR012334">
    <property type="entry name" value="Pectin_lyas_fold"/>
</dbReference>
<evidence type="ECO:0000256" key="8">
    <source>
        <dbReference type="ARBA" id="ARBA00023085"/>
    </source>
</evidence>
<dbReference type="Proteomes" id="UP001190926">
    <property type="component" value="Unassembled WGS sequence"/>
</dbReference>
<sequence>MVSTNNRNIKIRCHTITVDPSGGGNFTSIQSAIYSVPQFSRNWTCIRVKQGVYRERVYIPFDRPFIYLAGAGQRKTYVVSDGHDPIDSTSTFTTRAENIIVKGISFNNSYNYPPIGSNNSMKAAAAAKIEGDKSAFYDCGFFGLQDTLWDFNGRHYFKQCTIEGAVDFIFGSGQSIYEKCVISVVAEALHGGAGYITAQGRGDPKERNGFVFKECNIIGNGKTYLGRPWRKYARVIFYQTSMSDIIVPLGWDAWYNAGGYEGKLTFEEIDCKGLGAKRSGRVKWANKRLSRRELQRLISLSYVNGGGGGWLSPPESIN</sequence>
<comment type="catalytic activity">
    <reaction evidence="10 13">
        <text>[(1-&gt;4)-alpha-D-galacturonosyl methyl ester](n) + n H2O = [(1-&gt;4)-alpha-D-galacturonosyl](n) + n methanol + n H(+)</text>
        <dbReference type="Rhea" id="RHEA:22380"/>
        <dbReference type="Rhea" id="RHEA-COMP:14570"/>
        <dbReference type="Rhea" id="RHEA-COMP:14573"/>
        <dbReference type="ChEBI" id="CHEBI:15377"/>
        <dbReference type="ChEBI" id="CHEBI:15378"/>
        <dbReference type="ChEBI" id="CHEBI:17790"/>
        <dbReference type="ChEBI" id="CHEBI:140522"/>
        <dbReference type="ChEBI" id="CHEBI:140523"/>
        <dbReference type="EC" id="3.1.1.11"/>
    </reaction>
</comment>
<keyword evidence="9" id="KW-0325">Glycoprotein</keyword>
<dbReference type="PANTHER" id="PTHR31321">
    <property type="entry name" value="ACYL-COA THIOESTER HYDROLASE YBHC-RELATED"/>
    <property type="match status" value="1"/>
</dbReference>
<name>A0AAD4IQH4_PERFH</name>
<evidence type="ECO:0000256" key="2">
    <source>
        <dbReference type="ARBA" id="ARBA00005184"/>
    </source>
</evidence>
<comment type="function">
    <text evidence="11 13">Acts in the modification of cell walls via demethylesterification of cell wall pectin.</text>
</comment>
<dbReference type="FunFam" id="2.160.20.10:FF:000013">
    <property type="entry name" value="Pectinesterase"/>
    <property type="match status" value="1"/>
</dbReference>
<dbReference type="GO" id="GO:0042545">
    <property type="term" value="P:cell wall modification"/>
    <property type="evidence" value="ECO:0007669"/>
    <property type="project" value="UniProtKB-UniRule"/>
</dbReference>
<gene>
    <name evidence="15" type="ORF">C2S53_020904</name>
</gene>
<dbReference type="InterPro" id="IPR000070">
    <property type="entry name" value="Pectinesterase_cat"/>
</dbReference>
<accession>A0AAD4IQH4</accession>
<proteinExistence type="inferred from homology"/>